<dbReference type="PANTHER" id="PTHR30481">
    <property type="entry name" value="DNA ADENINE METHYLASE"/>
    <property type="match status" value="1"/>
</dbReference>
<dbReference type="HOGENOM" id="CLU_063430_1_0_10"/>
<dbReference type="GO" id="GO:0043565">
    <property type="term" value="F:sequence-specific DNA binding"/>
    <property type="evidence" value="ECO:0007669"/>
    <property type="project" value="TreeGrafter"/>
</dbReference>
<dbReference type="InterPro" id="IPR029063">
    <property type="entry name" value="SAM-dependent_MTases_sf"/>
</dbReference>
<protein>
    <submittedName>
        <fullName evidence="4">D12 class N6 adenine-specific DNA methyltransferase</fullName>
    </submittedName>
</protein>
<organism evidence="4 5">
    <name type="scientific">Bacteroides pyogenes F0041</name>
    <dbReference type="NCBI Taxonomy" id="1321819"/>
    <lineage>
        <taxon>Bacteria</taxon>
        <taxon>Pseudomonadati</taxon>
        <taxon>Bacteroidota</taxon>
        <taxon>Bacteroidia</taxon>
        <taxon>Bacteroidales</taxon>
        <taxon>Bacteroidaceae</taxon>
        <taxon>Bacteroides</taxon>
    </lineage>
</organism>
<gene>
    <name evidence="4" type="ORF">HMPREF1981_02068</name>
</gene>
<dbReference type="Pfam" id="PF02086">
    <property type="entry name" value="MethyltransfD12"/>
    <property type="match status" value="1"/>
</dbReference>
<dbReference type="InterPro" id="IPR012327">
    <property type="entry name" value="MeTrfase_D12"/>
</dbReference>
<dbReference type="PANTHER" id="PTHR30481:SF4">
    <property type="entry name" value="SITE-SPECIFIC DNA-METHYLTRANSFERASE (ADENINE-SPECIFIC)"/>
    <property type="match status" value="1"/>
</dbReference>
<proteinExistence type="predicted"/>
<dbReference type="GO" id="GO:0009307">
    <property type="term" value="P:DNA restriction-modification system"/>
    <property type="evidence" value="ECO:0007669"/>
    <property type="project" value="InterPro"/>
</dbReference>
<keyword evidence="3" id="KW-0949">S-adenosyl-L-methionine</keyword>
<dbReference type="Gene3D" id="3.40.50.150">
    <property type="entry name" value="Vaccinia Virus protein VP39"/>
    <property type="match status" value="2"/>
</dbReference>
<dbReference type="InterPro" id="IPR012263">
    <property type="entry name" value="M_m6A_EcoRV"/>
</dbReference>
<evidence type="ECO:0000256" key="1">
    <source>
        <dbReference type="ARBA" id="ARBA00022603"/>
    </source>
</evidence>
<dbReference type="GO" id="GO:0006298">
    <property type="term" value="P:mismatch repair"/>
    <property type="evidence" value="ECO:0007669"/>
    <property type="project" value="TreeGrafter"/>
</dbReference>
<evidence type="ECO:0000313" key="4">
    <source>
        <dbReference type="EMBL" id="ERI85181.1"/>
    </source>
</evidence>
<dbReference type="Proteomes" id="UP000016496">
    <property type="component" value="Unassembled WGS sequence"/>
</dbReference>
<sequence>MVDKSNNYNRKNKMKTPISYYGGKQTMLKHILPLIPSHKLYTEAFCGGAAVLFAKRPADGEIINDIDMDITNFYWMAKAYYHDLKQEIEKTLHSRDMHAHAGHILQYPQFFSPVQRAWAVWALCKMSFASMIDGSFGYDFGGGMPKKLRNAKDEFTEWLCARLDNVTIENRDALNVISTYDPPDTFHFVDPPYINSDCGHYEGTFDECCMEKLLQLLEQVKGKFMLTMFPLNMIEEYANKNGWVIHQIERTISASKTSRRKQEEWMICNYKNSAHGKQTCLF</sequence>
<keyword evidence="2 4" id="KW-0808">Transferase</keyword>
<comment type="caution">
    <text evidence="4">The sequence shown here is derived from an EMBL/GenBank/DDBJ whole genome shotgun (WGS) entry which is preliminary data.</text>
</comment>
<dbReference type="PIRSF" id="PIRSF000398">
    <property type="entry name" value="M_m6A_EcoRV"/>
    <property type="match status" value="1"/>
</dbReference>
<evidence type="ECO:0000256" key="2">
    <source>
        <dbReference type="ARBA" id="ARBA00022679"/>
    </source>
</evidence>
<dbReference type="AlphaFoldDB" id="U2DZ45"/>
<accession>U2DZ45</accession>
<dbReference type="SUPFAM" id="SSF53335">
    <property type="entry name" value="S-adenosyl-L-methionine-dependent methyltransferases"/>
    <property type="match status" value="1"/>
</dbReference>
<dbReference type="EMBL" id="AWSV01000108">
    <property type="protein sequence ID" value="ERI85181.1"/>
    <property type="molecule type" value="Genomic_DNA"/>
</dbReference>
<dbReference type="PRINTS" id="PR00505">
    <property type="entry name" value="D12N6MTFRASE"/>
</dbReference>
<dbReference type="GO" id="GO:0032259">
    <property type="term" value="P:methylation"/>
    <property type="evidence" value="ECO:0007669"/>
    <property type="project" value="UniProtKB-KW"/>
</dbReference>
<dbReference type="GO" id="GO:1904047">
    <property type="term" value="F:S-adenosyl-L-methionine binding"/>
    <property type="evidence" value="ECO:0007669"/>
    <property type="project" value="TreeGrafter"/>
</dbReference>
<dbReference type="PATRIC" id="fig|1321819.3.peg.1906"/>
<evidence type="ECO:0000256" key="3">
    <source>
        <dbReference type="ARBA" id="ARBA00022691"/>
    </source>
</evidence>
<name>U2DZ45_9BACE</name>
<dbReference type="GO" id="GO:0009007">
    <property type="term" value="F:site-specific DNA-methyltransferase (adenine-specific) activity"/>
    <property type="evidence" value="ECO:0007669"/>
    <property type="project" value="UniProtKB-EC"/>
</dbReference>
<keyword evidence="1 4" id="KW-0489">Methyltransferase</keyword>
<reference evidence="4 5" key="1">
    <citation type="submission" date="2013-08" db="EMBL/GenBank/DDBJ databases">
        <authorList>
            <person name="Weinstock G."/>
            <person name="Sodergren E."/>
            <person name="Wylie T."/>
            <person name="Fulton L."/>
            <person name="Fulton R."/>
            <person name="Fronick C."/>
            <person name="O'Laughlin M."/>
            <person name="Godfrey J."/>
            <person name="Miner T."/>
            <person name="Herter B."/>
            <person name="Appelbaum E."/>
            <person name="Cordes M."/>
            <person name="Lek S."/>
            <person name="Wollam A."/>
            <person name="Pepin K.H."/>
            <person name="Palsikar V.B."/>
            <person name="Mitreva M."/>
            <person name="Wilson R.K."/>
        </authorList>
    </citation>
    <scope>NUCLEOTIDE SEQUENCE [LARGE SCALE GENOMIC DNA]</scope>
    <source>
        <strain evidence="4 5">F0041</strain>
    </source>
</reference>
<evidence type="ECO:0000313" key="5">
    <source>
        <dbReference type="Proteomes" id="UP000016496"/>
    </source>
</evidence>